<feature type="transmembrane region" description="Helical" evidence="1">
    <location>
        <begin position="38"/>
        <end position="59"/>
    </location>
</feature>
<dbReference type="Pfam" id="PF11292">
    <property type="entry name" value="DUF3093"/>
    <property type="match status" value="1"/>
</dbReference>
<evidence type="ECO:0000313" key="3">
    <source>
        <dbReference type="Proteomes" id="UP000244978"/>
    </source>
</evidence>
<dbReference type="Proteomes" id="UP000244978">
    <property type="component" value="Unassembled WGS sequence"/>
</dbReference>
<feature type="transmembrane region" description="Helical" evidence="1">
    <location>
        <begin position="12"/>
        <end position="32"/>
    </location>
</feature>
<organism evidence="2 3">
    <name type="scientific">Homoserinimonas hongtaonis</name>
    <dbReference type="NCBI Taxonomy" id="2079791"/>
    <lineage>
        <taxon>Bacteria</taxon>
        <taxon>Bacillati</taxon>
        <taxon>Actinomycetota</taxon>
        <taxon>Actinomycetes</taxon>
        <taxon>Micrococcales</taxon>
        <taxon>Microbacteriaceae</taxon>
        <taxon>Homoserinimonas</taxon>
    </lineage>
</organism>
<keyword evidence="1" id="KW-0472">Membrane</keyword>
<keyword evidence="3" id="KW-1185">Reference proteome</keyword>
<name>A0A2U1SYU5_9MICO</name>
<proteinExistence type="predicted"/>
<evidence type="ECO:0000313" key="2">
    <source>
        <dbReference type="EMBL" id="PWB96772.1"/>
    </source>
</evidence>
<sequence>MILFRERLLPSRGLLVALLLLIPATLLVFLPINQTVGVVAAIALYLASCGTLIAISPVVEVTQERITVGRASLPIEFAGEPEAYSGGEATAERGVRLDARAWIVFRGGIDSVVKIPVVDEKDPAPYWLISSRRPDQFVSAVSEAKRHTPSK</sequence>
<gene>
    <name evidence="2" type="ORF">DF220_02190</name>
</gene>
<keyword evidence="1" id="KW-0812">Transmembrane</keyword>
<evidence type="ECO:0000256" key="1">
    <source>
        <dbReference type="SAM" id="Phobius"/>
    </source>
</evidence>
<comment type="caution">
    <text evidence="2">The sequence shown here is derived from an EMBL/GenBank/DDBJ whole genome shotgun (WGS) entry which is preliminary data.</text>
</comment>
<reference evidence="3" key="1">
    <citation type="submission" date="2018-04" db="EMBL/GenBank/DDBJ databases">
        <authorList>
            <person name="Liu S."/>
            <person name="Wang Z."/>
            <person name="Li J."/>
        </authorList>
    </citation>
    <scope>NUCLEOTIDE SEQUENCE [LARGE SCALE GENOMIC DNA]</scope>
    <source>
        <strain evidence="3">S1194</strain>
    </source>
</reference>
<dbReference type="InterPro" id="IPR021443">
    <property type="entry name" value="DUF3093"/>
</dbReference>
<keyword evidence="1" id="KW-1133">Transmembrane helix</keyword>
<dbReference type="AlphaFoldDB" id="A0A2U1SYU5"/>
<accession>A0A2U1SYU5</accession>
<protein>
    <submittedName>
        <fullName evidence="2">DUF3093 domain-containing protein</fullName>
    </submittedName>
</protein>
<dbReference type="EMBL" id="QEEX01000001">
    <property type="protein sequence ID" value="PWB96772.1"/>
    <property type="molecule type" value="Genomic_DNA"/>
</dbReference>
<dbReference type="RefSeq" id="WP_108996856.1">
    <property type="nucleotide sequence ID" value="NZ_QEEX01000001.1"/>
</dbReference>